<evidence type="ECO:0000313" key="5">
    <source>
        <dbReference type="Proteomes" id="UP000429607"/>
    </source>
</evidence>
<evidence type="ECO:0000313" key="3">
    <source>
        <dbReference type="EMBL" id="KAE9043089.1"/>
    </source>
</evidence>
<dbReference type="EMBL" id="QXFT01000274">
    <property type="protein sequence ID" value="KAE9348768.1"/>
    <property type="molecule type" value="Genomic_DNA"/>
</dbReference>
<dbReference type="EMBL" id="QXFV01000271">
    <property type="protein sequence ID" value="KAE9043089.1"/>
    <property type="molecule type" value="Genomic_DNA"/>
</dbReference>
<proteinExistence type="predicted"/>
<evidence type="ECO:0000256" key="1">
    <source>
        <dbReference type="SAM" id="MobiDB-lite"/>
    </source>
</evidence>
<feature type="region of interest" description="Disordered" evidence="1">
    <location>
        <begin position="43"/>
        <end position="64"/>
    </location>
</feature>
<dbReference type="OrthoDB" id="10356208at2759"/>
<dbReference type="AlphaFoldDB" id="A0A6A3NFG3"/>
<protein>
    <submittedName>
        <fullName evidence="3">Uncharacterized protein</fullName>
    </submittedName>
</protein>
<dbReference type="EMBL" id="QXFU01000157">
    <property type="protein sequence ID" value="KAE9042029.1"/>
    <property type="molecule type" value="Genomic_DNA"/>
</dbReference>
<reference evidence="5 7" key="1">
    <citation type="submission" date="2018-09" db="EMBL/GenBank/DDBJ databases">
        <title>Genomic investigation of the strawberry pathogen Phytophthora fragariae indicates pathogenicity is determined by transcriptional variation in three key races.</title>
        <authorList>
            <person name="Adams T.M."/>
            <person name="Armitage A.D."/>
            <person name="Sobczyk M.K."/>
            <person name="Bates H.J."/>
            <person name="Dunwell J.M."/>
            <person name="Nellist C.F."/>
            <person name="Harrison R.J."/>
        </authorList>
    </citation>
    <scope>NUCLEOTIDE SEQUENCE [LARGE SCALE GENOMIC DNA]</scope>
    <source>
        <strain evidence="3 5">SCRP249</strain>
        <strain evidence="2 7">SCRP324</strain>
        <strain evidence="4 6">SCRP333</strain>
    </source>
</reference>
<evidence type="ECO:0000313" key="4">
    <source>
        <dbReference type="EMBL" id="KAE9348768.1"/>
    </source>
</evidence>
<evidence type="ECO:0000313" key="6">
    <source>
        <dbReference type="Proteomes" id="UP000434957"/>
    </source>
</evidence>
<name>A0A6A3NFG3_9STRA</name>
<dbReference type="Proteomes" id="UP000435112">
    <property type="component" value="Unassembled WGS sequence"/>
</dbReference>
<evidence type="ECO:0000313" key="7">
    <source>
        <dbReference type="Proteomes" id="UP000435112"/>
    </source>
</evidence>
<keyword evidence="6" id="KW-1185">Reference proteome</keyword>
<dbReference type="Proteomes" id="UP000429607">
    <property type="component" value="Unassembled WGS sequence"/>
</dbReference>
<sequence>MPAAHLAAKKVSIISTCAFGSGHCRVLQYLVPGTRSILCLASRSGGRTEGGSSLTTSENSMRRS</sequence>
<organism evidence="3 5">
    <name type="scientific">Phytophthora rubi</name>
    <dbReference type="NCBI Taxonomy" id="129364"/>
    <lineage>
        <taxon>Eukaryota</taxon>
        <taxon>Sar</taxon>
        <taxon>Stramenopiles</taxon>
        <taxon>Oomycota</taxon>
        <taxon>Peronosporomycetes</taxon>
        <taxon>Peronosporales</taxon>
        <taxon>Peronosporaceae</taxon>
        <taxon>Phytophthora</taxon>
    </lineage>
</organism>
<gene>
    <name evidence="3" type="ORF">PR001_g5928</name>
    <name evidence="2" type="ORF">PR002_g4124</name>
    <name evidence="4" type="ORF">PR003_g6226</name>
</gene>
<accession>A0A6A3NFG3</accession>
<comment type="caution">
    <text evidence="3">The sequence shown here is derived from an EMBL/GenBank/DDBJ whole genome shotgun (WGS) entry which is preliminary data.</text>
</comment>
<dbReference type="Proteomes" id="UP000434957">
    <property type="component" value="Unassembled WGS sequence"/>
</dbReference>
<evidence type="ECO:0000313" key="2">
    <source>
        <dbReference type="EMBL" id="KAE9042029.1"/>
    </source>
</evidence>